<dbReference type="EMBL" id="OCNJ01000041">
    <property type="protein sequence ID" value="SOE01972.1"/>
    <property type="molecule type" value="Genomic_DNA"/>
</dbReference>
<protein>
    <submittedName>
        <fullName evidence="1">Uncharacterized protein</fullName>
    </submittedName>
</protein>
<reference evidence="1 2" key="1">
    <citation type="submission" date="2017-09" db="EMBL/GenBank/DDBJ databases">
        <authorList>
            <person name="Ehlers B."/>
            <person name="Leendertz F.H."/>
        </authorList>
    </citation>
    <scope>NUCLEOTIDE SEQUENCE [LARGE SCALE GENOMIC DNA]</scope>
    <source>
        <strain evidence="1 2">USBA 140</strain>
    </source>
</reference>
<accession>A0A286H2Q2</accession>
<evidence type="ECO:0000313" key="1">
    <source>
        <dbReference type="EMBL" id="SOE01972.1"/>
    </source>
</evidence>
<keyword evidence="2" id="KW-1185">Reference proteome</keyword>
<name>A0A286H2Q2_9PROT</name>
<dbReference type="OrthoDB" id="7373951at2"/>
<gene>
    <name evidence="1" type="ORF">SAMN05421508_1411</name>
</gene>
<evidence type="ECO:0000313" key="2">
    <source>
        <dbReference type="Proteomes" id="UP000219621"/>
    </source>
</evidence>
<dbReference type="RefSeq" id="WP_097281856.1">
    <property type="nucleotide sequence ID" value="NZ_OCNJ01000041.1"/>
</dbReference>
<dbReference type="Proteomes" id="UP000219621">
    <property type="component" value="Unassembled WGS sequence"/>
</dbReference>
<proteinExistence type="predicted"/>
<organism evidence="1 2">
    <name type="scientific">Caenispirillum bisanense</name>
    <dbReference type="NCBI Taxonomy" id="414052"/>
    <lineage>
        <taxon>Bacteria</taxon>
        <taxon>Pseudomonadati</taxon>
        <taxon>Pseudomonadota</taxon>
        <taxon>Alphaproteobacteria</taxon>
        <taxon>Rhodospirillales</taxon>
        <taxon>Novispirillaceae</taxon>
        <taxon>Caenispirillum</taxon>
    </lineage>
</organism>
<sequence>MKLFAYRHDVRPQRGQVNHRIALSFQSLAPELADRLIAGADATEALQVVPTYRPATRSWETASFSLEIVTHDGLSLYETDTLPVIDKAARPAKEGEALSPEEIEAHSRWIVETADVHITGAHFEPLLDDRWRYGKQVRDGFIVVDLKGPLFRPFYPQRQQGKATHPVFQGGRFHGYAGTEIGADRALDRLGIKPEHGWKLKNTPLGRVWFPRSAQDVAHRLREVRRLAEPLAEACDKLRGLDLSEEPELARELAELLTALGRGGQADRIARLAGVPAPRGR</sequence>
<dbReference type="AlphaFoldDB" id="A0A286H2Q2"/>